<keyword evidence="2" id="KW-1185">Reference proteome</keyword>
<reference evidence="3" key="1">
    <citation type="submission" date="2016-06" db="UniProtKB">
        <authorList>
            <consortium name="WormBaseParasite"/>
        </authorList>
    </citation>
    <scope>IDENTIFICATION</scope>
</reference>
<organism evidence="2 3">
    <name type="scientific">Toxocara canis</name>
    <name type="common">Canine roundworm</name>
    <dbReference type="NCBI Taxonomy" id="6265"/>
    <lineage>
        <taxon>Eukaryota</taxon>
        <taxon>Metazoa</taxon>
        <taxon>Ecdysozoa</taxon>
        <taxon>Nematoda</taxon>
        <taxon>Chromadorea</taxon>
        <taxon>Rhabditida</taxon>
        <taxon>Spirurina</taxon>
        <taxon>Ascaridomorpha</taxon>
        <taxon>Ascaridoidea</taxon>
        <taxon>Toxocaridae</taxon>
        <taxon>Toxocara</taxon>
    </lineage>
</organism>
<dbReference type="Proteomes" id="UP000050794">
    <property type="component" value="Unassembled WGS sequence"/>
</dbReference>
<proteinExistence type="predicted"/>
<evidence type="ECO:0000313" key="1">
    <source>
        <dbReference type="EMBL" id="VDM41222.1"/>
    </source>
</evidence>
<dbReference type="WBParaSite" id="TCNE_0000990101-mRNA-1">
    <property type="protein sequence ID" value="TCNE_0000990101-mRNA-1"/>
    <property type="gene ID" value="TCNE_0000990101"/>
</dbReference>
<name>A0A183UN31_TOXCA</name>
<accession>A0A183UN31</accession>
<dbReference type="AlphaFoldDB" id="A0A183UN31"/>
<sequence length="71" mass="8333">MDEHVVAHYEALVGMYLVYGPCGHNDDADRMWWTYLESSSAFCIVSRRERRMKRWRTAVFDNALFAGTQSQ</sequence>
<gene>
    <name evidence="1" type="ORF">TCNE_LOCUS9901</name>
</gene>
<reference evidence="1 2" key="2">
    <citation type="submission" date="2018-11" db="EMBL/GenBank/DDBJ databases">
        <authorList>
            <consortium name="Pathogen Informatics"/>
        </authorList>
    </citation>
    <scope>NUCLEOTIDE SEQUENCE [LARGE SCALE GENOMIC DNA]</scope>
</reference>
<evidence type="ECO:0000313" key="2">
    <source>
        <dbReference type="Proteomes" id="UP000050794"/>
    </source>
</evidence>
<protein>
    <submittedName>
        <fullName evidence="3">DUF4338 domain-containing protein</fullName>
    </submittedName>
</protein>
<dbReference type="EMBL" id="UYWY01020320">
    <property type="protein sequence ID" value="VDM41222.1"/>
    <property type="molecule type" value="Genomic_DNA"/>
</dbReference>
<evidence type="ECO:0000313" key="3">
    <source>
        <dbReference type="WBParaSite" id="TCNE_0000990101-mRNA-1"/>
    </source>
</evidence>